<dbReference type="EMBL" id="JARTCD010000028">
    <property type="protein sequence ID" value="KAJ8657932.1"/>
    <property type="molecule type" value="Genomic_DNA"/>
</dbReference>
<evidence type="ECO:0000256" key="2">
    <source>
        <dbReference type="SAM" id="SignalP"/>
    </source>
</evidence>
<dbReference type="PANTHER" id="PTHR35465">
    <property type="entry name" value="CAVEOLIN-1 PROTEIN"/>
    <property type="match status" value="1"/>
</dbReference>
<dbReference type="GeneID" id="83213871"/>
<comment type="caution">
    <text evidence="3">The sequence shown here is derived from an EMBL/GenBank/DDBJ whole genome shotgun (WGS) entry which is preliminary data.</text>
</comment>
<reference evidence="3 4" key="1">
    <citation type="submission" date="2023-03" db="EMBL/GenBank/DDBJ databases">
        <title>Genome sequence of Lichtheimia ornata CBS 291.66.</title>
        <authorList>
            <person name="Mohabir J.T."/>
            <person name="Shea T.P."/>
            <person name="Kurbessoian T."/>
            <person name="Berby B."/>
            <person name="Fontaine J."/>
            <person name="Livny J."/>
            <person name="Gnirke A."/>
            <person name="Stajich J.E."/>
            <person name="Cuomo C.A."/>
        </authorList>
    </citation>
    <scope>NUCLEOTIDE SEQUENCE [LARGE SCALE GENOMIC DNA]</scope>
    <source>
        <strain evidence="3">CBS 291.66</strain>
    </source>
</reference>
<evidence type="ECO:0000256" key="1">
    <source>
        <dbReference type="SAM" id="Phobius"/>
    </source>
</evidence>
<feature type="signal peptide" evidence="2">
    <location>
        <begin position="1"/>
        <end position="19"/>
    </location>
</feature>
<dbReference type="AlphaFoldDB" id="A0AAD7V4E1"/>
<feature type="chain" id="PRO_5042228516" evidence="2">
    <location>
        <begin position="20"/>
        <end position="174"/>
    </location>
</feature>
<name>A0AAD7V4E1_9FUNG</name>
<evidence type="ECO:0000313" key="3">
    <source>
        <dbReference type="EMBL" id="KAJ8657932.1"/>
    </source>
</evidence>
<keyword evidence="1" id="KW-0812">Transmembrane</keyword>
<protein>
    <submittedName>
        <fullName evidence="3">Uncharacterized protein</fullName>
    </submittedName>
</protein>
<dbReference type="RefSeq" id="XP_058342845.1">
    <property type="nucleotide sequence ID" value="XM_058486488.1"/>
</dbReference>
<evidence type="ECO:0000313" key="4">
    <source>
        <dbReference type="Proteomes" id="UP001234581"/>
    </source>
</evidence>
<feature type="transmembrane region" description="Helical" evidence="1">
    <location>
        <begin position="137"/>
        <end position="156"/>
    </location>
</feature>
<proteinExistence type="predicted"/>
<accession>A0AAD7V4E1</accession>
<organism evidence="3 4">
    <name type="scientific">Lichtheimia ornata</name>
    <dbReference type="NCBI Taxonomy" id="688661"/>
    <lineage>
        <taxon>Eukaryota</taxon>
        <taxon>Fungi</taxon>
        <taxon>Fungi incertae sedis</taxon>
        <taxon>Mucoromycota</taxon>
        <taxon>Mucoromycotina</taxon>
        <taxon>Mucoromycetes</taxon>
        <taxon>Mucorales</taxon>
        <taxon>Lichtheimiaceae</taxon>
        <taxon>Lichtheimia</taxon>
    </lineage>
</organism>
<gene>
    <name evidence="3" type="ORF">O0I10_006460</name>
</gene>
<keyword evidence="1" id="KW-0472">Membrane</keyword>
<dbReference type="Proteomes" id="UP001234581">
    <property type="component" value="Unassembled WGS sequence"/>
</dbReference>
<dbReference type="PANTHER" id="PTHR35465:SF1">
    <property type="entry name" value="PHOSPHATIDYLINOSITOL-GLYCAN BIOSYNTHESIS CLASS X PROTEIN"/>
    <property type="match status" value="1"/>
</dbReference>
<keyword evidence="2" id="KW-0732">Signal</keyword>
<keyword evidence="4" id="KW-1185">Reference proteome</keyword>
<keyword evidence="1" id="KW-1133">Transmembrane helix</keyword>
<sequence length="174" mass="19547">MLRAVWIIAFSLFVCYAAANTEKLMFTAGERPCPETSSTSIAILSPPHTAIERVKINPGTQHLFTLKDLEPGMRYEARISYPATSPTDFSLTLEDDCLLRVDAVYAGVSNIQGMENAPVTYDIVLENLYLGFLFYQVYKVVIAIVLVLVFGQFIVIPKVRSMIQQHVDNHEKDE</sequence>